<dbReference type="EMBL" id="OE857512">
    <property type="protein sequence ID" value="CAD7616906.1"/>
    <property type="molecule type" value="Genomic_DNA"/>
</dbReference>
<dbReference type="Gene3D" id="1.20.1050.10">
    <property type="match status" value="1"/>
</dbReference>
<sequence length="70" mass="7712">MERTLNKIEDVWLAGDKPYLTGERISIADLLAACEVEQTPKSKPTFVSEASDILTRDQGEALVDVEFLSG</sequence>
<evidence type="ECO:0000259" key="1">
    <source>
        <dbReference type="Pfam" id="PF00043"/>
    </source>
</evidence>
<dbReference type="SUPFAM" id="SSF47616">
    <property type="entry name" value="GST C-terminal domain-like"/>
    <property type="match status" value="1"/>
</dbReference>
<feature type="domain" description="Glutathione S-transferase C-terminal" evidence="1">
    <location>
        <begin position="12"/>
        <end position="50"/>
    </location>
</feature>
<dbReference type="InterPro" id="IPR036282">
    <property type="entry name" value="Glutathione-S-Trfase_C_sf"/>
</dbReference>
<proteinExistence type="predicted"/>
<evidence type="ECO:0000313" key="2">
    <source>
        <dbReference type="EMBL" id="CAD7616906.1"/>
    </source>
</evidence>
<accession>A0A7R9KA09</accession>
<dbReference type="AlphaFoldDB" id="A0A7R9KA09"/>
<gene>
    <name evidence="2" type="ORF">TGEB3V08_LOCUS11809</name>
</gene>
<protein>
    <recommendedName>
        <fullName evidence="1">Glutathione S-transferase C-terminal domain-containing protein</fullName>
    </recommendedName>
</protein>
<dbReference type="Pfam" id="PF00043">
    <property type="entry name" value="GST_C"/>
    <property type="match status" value="1"/>
</dbReference>
<reference evidence="2" key="1">
    <citation type="submission" date="2020-11" db="EMBL/GenBank/DDBJ databases">
        <authorList>
            <person name="Tran Van P."/>
        </authorList>
    </citation>
    <scope>NUCLEOTIDE SEQUENCE</scope>
</reference>
<dbReference type="InterPro" id="IPR004046">
    <property type="entry name" value="GST_C"/>
</dbReference>
<name>A0A7R9KA09_TIMGE</name>
<organism evidence="2">
    <name type="scientific">Timema genevievae</name>
    <name type="common">Walking stick</name>
    <dbReference type="NCBI Taxonomy" id="629358"/>
    <lineage>
        <taxon>Eukaryota</taxon>
        <taxon>Metazoa</taxon>
        <taxon>Ecdysozoa</taxon>
        <taxon>Arthropoda</taxon>
        <taxon>Hexapoda</taxon>
        <taxon>Insecta</taxon>
        <taxon>Pterygota</taxon>
        <taxon>Neoptera</taxon>
        <taxon>Polyneoptera</taxon>
        <taxon>Phasmatodea</taxon>
        <taxon>Timematodea</taxon>
        <taxon>Timematoidea</taxon>
        <taxon>Timematidae</taxon>
        <taxon>Timema</taxon>
    </lineage>
</organism>